<dbReference type="InterPro" id="IPR027304">
    <property type="entry name" value="Trigger_fact/SurA_dom_sf"/>
</dbReference>
<dbReference type="InterPro" id="IPR050245">
    <property type="entry name" value="PrsA_foldase"/>
</dbReference>
<dbReference type="PANTHER" id="PTHR47245">
    <property type="entry name" value="PEPTIDYLPROLYL ISOMERASE"/>
    <property type="match status" value="1"/>
</dbReference>
<comment type="catalytic activity">
    <reaction evidence="1">
        <text>[protein]-peptidylproline (omega=180) = [protein]-peptidylproline (omega=0)</text>
        <dbReference type="Rhea" id="RHEA:16237"/>
        <dbReference type="Rhea" id="RHEA-COMP:10747"/>
        <dbReference type="Rhea" id="RHEA-COMP:10748"/>
        <dbReference type="ChEBI" id="CHEBI:83833"/>
        <dbReference type="ChEBI" id="CHEBI:83834"/>
        <dbReference type="EC" id="5.2.1.8"/>
    </reaction>
</comment>
<keyword evidence="8" id="KW-1185">Reference proteome</keyword>
<dbReference type="EMBL" id="WAIE01000005">
    <property type="protein sequence ID" value="KAB1441134.1"/>
    <property type="molecule type" value="Genomic_DNA"/>
</dbReference>
<evidence type="ECO:0000256" key="6">
    <source>
        <dbReference type="SAM" id="SignalP"/>
    </source>
</evidence>
<evidence type="ECO:0000313" key="7">
    <source>
        <dbReference type="EMBL" id="KAB1441134.1"/>
    </source>
</evidence>
<dbReference type="EC" id="5.2.1.8" evidence="2"/>
<keyword evidence="5 7" id="KW-0413">Isomerase</keyword>
<protein>
    <recommendedName>
        <fullName evidence="2">peptidylprolyl isomerase</fullName>
        <ecNumber evidence="2">5.2.1.8</ecNumber>
    </recommendedName>
</protein>
<dbReference type="RefSeq" id="WP_151151389.1">
    <property type="nucleotide sequence ID" value="NZ_WAIE01000005.1"/>
</dbReference>
<feature type="chain" id="PRO_5026835040" description="peptidylprolyl isomerase" evidence="6">
    <location>
        <begin position="21"/>
        <end position="318"/>
    </location>
</feature>
<dbReference type="SUPFAM" id="SSF109998">
    <property type="entry name" value="Triger factor/SurA peptide-binding domain-like"/>
    <property type="match status" value="1"/>
</dbReference>
<accession>A0A6N6N0W6</accession>
<evidence type="ECO:0000256" key="1">
    <source>
        <dbReference type="ARBA" id="ARBA00000971"/>
    </source>
</evidence>
<comment type="caution">
    <text evidence="7">The sequence shown here is derived from an EMBL/GenBank/DDBJ whole genome shotgun (WGS) entry which is preliminary data.</text>
</comment>
<dbReference type="PROSITE" id="PS51257">
    <property type="entry name" value="PROKAR_LIPOPROTEIN"/>
    <property type="match status" value="1"/>
</dbReference>
<sequence>MKRFLLFALMLIVLSGCSSEPGEVGIVARVNGHPIQLSQLEFQHDLMQADYGGRIVPGVEKLRTEYGQILGDLIVQELILQELQRLDLAVTDKELKEAEDQVRSDYPEGAFEQVLIEEYIDLKAWRQQLLYHLAVKKFYSQVLRPKAKIDYKEAEAYYKQHIADYFLPDSLKLLVLRGPNRQLVERAVERYLTDNDLQSLTRSLGEVSAREVIVREGKLPVSWKSALDGVQPGQASGVLSEKFGFEAIVLLERSPAKVLTPTQAYPLVEEALLDQKLATAFSEWLDGALSRSVIEVSEHLVPKSEEEGQGEEDSEPSS</sequence>
<dbReference type="OrthoDB" id="5454722at2"/>
<evidence type="ECO:0000313" key="8">
    <source>
        <dbReference type="Proteomes" id="UP000438699"/>
    </source>
</evidence>
<name>A0A6N6N0W6_9BACT</name>
<reference evidence="7 8" key="1">
    <citation type="journal article" date="2017" name="Int. J. Syst. Evol. Microbiol.">
        <title>Desulfovibrio senegalensis sp. nov., a mesophilic sulfate reducer isolated from marine sediment.</title>
        <authorList>
            <person name="Thioye A."/>
            <person name="Gam Z.B.A."/>
            <person name="Mbengue M."/>
            <person name="Cayol J.L."/>
            <person name="Joseph-Bartoli M."/>
            <person name="Toure-Kane C."/>
            <person name="Labat M."/>
        </authorList>
    </citation>
    <scope>NUCLEOTIDE SEQUENCE [LARGE SCALE GENOMIC DNA]</scope>
    <source>
        <strain evidence="7 8">DSM 101509</strain>
    </source>
</reference>
<evidence type="ECO:0000256" key="2">
    <source>
        <dbReference type="ARBA" id="ARBA00013194"/>
    </source>
</evidence>
<dbReference type="Proteomes" id="UP000438699">
    <property type="component" value="Unassembled WGS sequence"/>
</dbReference>
<organism evidence="7 8">
    <name type="scientific">Pseudodesulfovibrio senegalensis</name>
    <dbReference type="NCBI Taxonomy" id="1721087"/>
    <lineage>
        <taxon>Bacteria</taxon>
        <taxon>Pseudomonadati</taxon>
        <taxon>Thermodesulfobacteriota</taxon>
        <taxon>Desulfovibrionia</taxon>
        <taxon>Desulfovibrionales</taxon>
        <taxon>Desulfovibrionaceae</taxon>
    </lineage>
</organism>
<dbReference type="Pfam" id="PF13623">
    <property type="entry name" value="SurA_N_2"/>
    <property type="match status" value="1"/>
</dbReference>
<dbReference type="AlphaFoldDB" id="A0A6N6N0W6"/>
<feature type="signal peptide" evidence="6">
    <location>
        <begin position="1"/>
        <end position="20"/>
    </location>
</feature>
<proteinExistence type="predicted"/>
<keyword evidence="3 6" id="KW-0732">Signal</keyword>
<dbReference type="PANTHER" id="PTHR47245:SF1">
    <property type="entry name" value="FOLDASE PROTEIN PRSA"/>
    <property type="match status" value="1"/>
</dbReference>
<dbReference type="GO" id="GO:0003755">
    <property type="term" value="F:peptidyl-prolyl cis-trans isomerase activity"/>
    <property type="evidence" value="ECO:0007669"/>
    <property type="project" value="UniProtKB-KW"/>
</dbReference>
<dbReference type="Gene3D" id="1.10.4030.10">
    <property type="entry name" value="Porin chaperone SurA, peptide-binding domain"/>
    <property type="match status" value="1"/>
</dbReference>
<evidence type="ECO:0000256" key="3">
    <source>
        <dbReference type="ARBA" id="ARBA00022729"/>
    </source>
</evidence>
<evidence type="ECO:0000256" key="5">
    <source>
        <dbReference type="ARBA" id="ARBA00023235"/>
    </source>
</evidence>
<gene>
    <name evidence="7" type="ORF">F8A88_11925</name>
</gene>
<evidence type="ECO:0000256" key="4">
    <source>
        <dbReference type="ARBA" id="ARBA00023110"/>
    </source>
</evidence>
<keyword evidence="4" id="KW-0697">Rotamase</keyword>